<feature type="region of interest" description="Disordered" evidence="4">
    <location>
        <begin position="450"/>
        <end position="483"/>
    </location>
</feature>
<accession>A0A078A2D2</accession>
<dbReference type="Pfam" id="PF00612">
    <property type="entry name" value="IQ"/>
    <property type="match status" value="1"/>
</dbReference>
<keyword evidence="1" id="KW-0433">Leucine-rich repeat</keyword>
<gene>
    <name evidence="5" type="primary">Contig2432.g2623</name>
    <name evidence="5" type="ORF">STYLEM_3918</name>
</gene>
<dbReference type="Gene3D" id="3.80.10.10">
    <property type="entry name" value="Ribonuclease Inhibitor"/>
    <property type="match status" value="2"/>
</dbReference>
<evidence type="ECO:0000256" key="1">
    <source>
        <dbReference type="ARBA" id="ARBA00022614"/>
    </source>
</evidence>
<feature type="region of interest" description="Disordered" evidence="4">
    <location>
        <begin position="1125"/>
        <end position="1150"/>
    </location>
</feature>
<feature type="coiled-coil region" evidence="3">
    <location>
        <begin position="221"/>
        <end position="263"/>
    </location>
</feature>
<feature type="region of interest" description="Disordered" evidence="4">
    <location>
        <begin position="1080"/>
        <end position="1108"/>
    </location>
</feature>
<dbReference type="EMBL" id="CCKQ01003793">
    <property type="protein sequence ID" value="CDW74934.1"/>
    <property type="molecule type" value="Genomic_DNA"/>
</dbReference>
<evidence type="ECO:0000256" key="4">
    <source>
        <dbReference type="SAM" id="MobiDB-lite"/>
    </source>
</evidence>
<dbReference type="InterPro" id="IPR000048">
    <property type="entry name" value="IQ_motif_EF-hand-BS"/>
</dbReference>
<evidence type="ECO:0000313" key="6">
    <source>
        <dbReference type="Proteomes" id="UP000039865"/>
    </source>
</evidence>
<proteinExistence type="predicted"/>
<name>A0A078A2D2_STYLE</name>
<feature type="compositionally biased region" description="Polar residues" evidence="4">
    <location>
        <begin position="1091"/>
        <end position="1108"/>
    </location>
</feature>
<sequence>MNEVEQSVIDEDELQRQLEEELANMNYQPDPDDLLERQSNYSIFNQSTTNFNAIDASMNNVDDYFRETNQAWKEFLTKQQREVNEVIPENWEDELQDLKNLNKEKLQIVKAPKTKTPSKIKVNNFQTEQTEVEQIYEDIEVEIENKPYLMPQLILSDDLLIQSYMNQQQQEKLENQILRSSEKLNNDKINISISQSFGKFDMEAEEIIGKKQDMLDRINIVSQGIKQMQEYEQEMDRLFMEREDKLSREIEEYSHKLKFIQKDMHPPLLPPYLTESDNPLKNKPVQKTPMPNAPMTDNFVKYRINFQSSLPNKINLSSVKILWSIEKQQEEEEKNRLEEQRIQREKNHMKLTDLLKFSKDIQNKQHSKKQNQNQQQPDQLLKLIQSNKQMVKSDLQNIKEKEIQLNVSIVGKDPKYYESSDNIFKFHQLKYHQELSSNLIKIIPSLEKSMPSLKESQDRKPKVSKDPKAKLKRRNGENFMDLPDMNQDDSQLSQALALHASDPIRTEKIEIKNEQFTNLELHPFKNYKNLMQLNLSMNKIVTIQGEIDCPFLNTLKLSDNIIKDIPTQLFTKCKNLKTLHMDINKLGKLQNLQHLSMLEELNVSNNQIQSLDGIQNLINLRRLNFSFNKLTSIETHLNNLTLIEYIELGKNFISNIDKFPSHKLLFLNELYLYSNQLVQVPKSFSMPQLKILNLNRNQDLHQLSIGYCPLLEQISASYCSLVQIKQLTGCPSLRELDISFNSINSLEAFIQMIRNNINLRMIRFSDNPFSINKDNQFSDIFKRKFVFLERVNGENVNQQSQSQNDSNQLNESTNWKRLDQNNNSATMLRQFITKIMSQKIRVTFFSTTFILRYMKNMLPLIMLKSLTSNPKSSYLQQHDIMLLYENHIYVQNLRKSVRIITSYIRKRKFKRKALIKKMQSHIGKICKIQALIRGHLARQKNQAIIARVKRDGPKKTKKYQQISKLQANIKGFLFRKRRIKALSKLKESKLSYEDDFEEFDADKFFGIKEEVLQNGLSLPQEQMMQQMIQMMAMQSQQVRQMKQPITQHTINDSSGVKFPPINQKNATQTNINELIKPKTMRNKGLNRPPSAGSSNAISEIDMNSDSKSLQNKANILMRKNNLMNQTNQFDNPHHMPSISNGNQSRFDDQSERQSMYSMNTNPFYPTQAQAYRQKVIEEKKRDFVKQQEVIDEWGFQNEETKKMFEARMKKKNHGKKKQLTADEKLQKFRAINKK</sequence>
<dbReference type="Pfam" id="PF13855">
    <property type="entry name" value="LRR_8"/>
    <property type="match status" value="1"/>
</dbReference>
<dbReference type="InterPro" id="IPR032675">
    <property type="entry name" value="LRR_dom_sf"/>
</dbReference>
<dbReference type="AlphaFoldDB" id="A0A078A2D2"/>
<reference evidence="5 6" key="1">
    <citation type="submission" date="2014-06" db="EMBL/GenBank/DDBJ databases">
        <authorList>
            <person name="Swart Estienne"/>
        </authorList>
    </citation>
    <scope>NUCLEOTIDE SEQUENCE [LARGE SCALE GENOMIC DNA]</scope>
    <source>
        <strain evidence="5 6">130c</strain>
    </source>
</reference>
<evidence type="ECO:0000256" key="3">
    <source>
        <dbReference type="SAM" id="Coils"/>
    </source>
</evidence>
<evidence type="ECO:0000313" key="5">
    <source>
        <dbReference type="EMBL" id="CDW74934.1"/>
    </source>
</evidence>
<evidence type="ECO:0000256" key="2">
    <source>
        <dbReference type="ARBA" id="ARBA00022737"/>
    </source>
</evidence>
<dbReference type="SMART" id="SM00369">
    <property type="entry name" value="LRR_TYP"/>
    <property type="match status" value="5"/>
</dbReference>
<dbReference type="PROSITE" id="PS51450">
    <property type="entry name" value="LRR"/>
    <property type="match status" value="5"/>
</dbReference>
<dbReference type="SMART" id="SM00365">
    <property type="entry name" value="LRR_SD22"/>
    <property type="match status" value="4"/>
</dbReference>
<organism evidence="5 6">
    <name type="scientific">Stylonychia lemnae</name>
    <name type="common">Ciliate</name>
    <dbReference type="NCBI Taxonomy" id="5949"/>
    <lineage>
        <taxon>Eukaryota</taxon>
        <taxon>Sar</taxon>
        <taxon>Alveolata</taxon>
        <taxon>Ciliophora</taxon>
        <taxon>Intramacronucleata</taxon>
        <taxon>Spirotrichea</taxon>
        <taxon>Stichotrichia</taxon>
        <taxon>Sporadotrichida</taxon>
        <taxon>Oxytrichidae</taxon>
        <taxon>Stylonychinae</taxon>
        <taxon>Stylonychia</taxon>
    </lineage>
</organism>
<dbReference type="PROSITE" id="PS50096">
    <property type="entry name" value="IQ"/>
    <property type="match status" value="2"/>
</dbReference>
<dbReference type="PANTHER" id="PTHR46652">
    <property type="entry name" value="LEUCINE-RICH REPEAT AND IQ DOMAIN-CONTAINING PROTEIN 1-RELATED"/>
    <property type="match status" value="1"/>
</dbReference>
<dbReference type="SUPFAM" id="SSF52058">
    <property type="entry name" value="L domain-like"/>
    <property type="match status" value="1"/>
</dbReference>
<dbReference type="InterPro" id="IPR001611">
    <property type="entry name" value="Leu-rich_rpt"/>
</dbReference>
<dbReference type="Proteomes" id="UP000039865">
    <property type="component" value="Unassembled WGS sequence"/>
</dbReference>
<feature type="coiled-coil region" evidence="3">
    <location>
        <begin position="320"/>
        <end position="348"/>
    </location>
</feature>
<keyword evidence="3" id="KW-0175">Coiled coil</keyword>
<dbReference type="InterPro" id="IPR003591">
    <property type="entry name" value="Leu-rich_rpt_typical-subtyp"/>
</dbReference>
<dbReference type="InterPro" id="IPR050836">
    <property type="entry name" value="SDS22/Internalin_LRR"/>
</dbReference>
<dbReference type="InParanoid" id="A0A078A2D2"/>
<feature type="compositionally biased region" description="Basic and acidic residues" evidence="4">
    <location>
        <begin position="455"/>
        <end position="469"/>
    </location>
</feature>
<keyword evidence="2" id="KW-0677">Repeat</keyword>
<protein>
    <submittedName>
        <fullName evidence="5">Adenylate cyclase</fullName>
    </submittedName>
</protein>
<dbReference type="OrthoDB" id="277458at2759"/>
<keyword evidence="6" id="KW-1185">Reference proteome</keyword>
<dbReference type="PANTHER" id="PTHR46652:SF3">
    <property type="entry name" value="LEUCINE-RICH REPEAT-CONTAINING PROTEIN 9"/>
    <property type="match status" value="1"/>
</dbReference>